<dbReference type="PANTHER" id="PTHR42783">
    <property type="entry name" value="GLUTAMATE SYNTHASE [NADPH] SMALL CHAIN"/>
    <property type="match status" value="1"/>
</dbReference>
<evidence type="ECO:0000259" key="1">
    <source>
        <dbReference type="Pfam" id="PF07992"/>
    </source>
</evidence>
<proteinExistence type="predicted"/>
<dbReference type="InterPro" id="IPR036188">
    <property type="entry name" value="FAD/NAD-bd_sf"/>
</dbReference>
<evidence type="ECO:0000259" key="2">
    <source>
        <dbReference type="Pfam" id="PF14691"/>
    </source>
</evidence>
<gene>
    <name evidence="3" type="ORF">LCGC14_2606090</name>
</gene>
<dbReference type="Gene3D" id="1.10.1060.10">
    <property type="entry name" value="Alpha-helical ferredoxin"/>
    <property type="match status" value="1"/>
</dbReference>
<feature type="non-terminal residue" evidence="3">
    <location>
        <position position="1"/>
    </location>
</feature>
<feature type="domain" description="Dihydroprymidine dehydrogenase" evidence="2">
    <location>
        <begin position="1"/>
        <end position="69"/>
    </location>
</feature>
<dbReference type="Gene3D" id="3.50.50.60">
    <property type="entry name" value="FAD/NAD(P)-binding domain"/>
    <property type="match status" value="2"/>
</dbReference>
<dbReference type="SUPFAM" id="SSF46548">
    <property type="entry name" value="alpha-helical ferredoxin"/>
    <property type="match status" value="1"/>
</dbReference>
<dbReference type="InterPro" id="IPR009051">
    <property type="entry name" value="Helical_ferredxn"/>
</dbReference>
<dbReference type="PRINTS" id="PR00419">
    <property type="entry name" value="ADXRDTASE"/>
</dbReference>
<evidence type="ECO:0000313" key="3">
    <source>
        <dbReference type="EMBL" id="KKL05432.1"/>
    </source>
</evidence>
<dbReference type="SUPFAM" id="SSF51971">
    <property type="entry name" value="Nucleotide-binding domain"/>
    <property type="match status" value="1"/>
</dbReference>
<feature type="non-terminal residue" evidence="3">
    <location>
        <position position="463"/>
    </location>
</feature>
<name>A0A0F9AV20_9ZZZZ</name>
<comment type="caution">
    <text evidence="3">The sequence shown here is derived from an EMBL/GenBank/DDBJ whole genome shotgun (WGS) entry which is preliminary data.</text>
</comment>
<dbReference type="Pfam" id="PF07992">
    <property type="entry name" value="Pyr_redox_2"/>
    <property type="match status" value="2"/>
</dbReference>
<dbReference type="AlphaFoldDB" id="A0A0F9AV20"/>
<dbReference type="GO" id="GO:0051536">
    <property type="term" value="F:iron-sulfur cluster binding"/>
    <property type="evidence" value="ECO:0007669"/>
    <property type="project" value="InterPro"/>
</dbReference>
<organism evidence="3">
    <name type="scientific">marine sediment metagenome</name>
    <dbReference type="NCBI Taxonomy" id="412755"/>
    <lineage>
        <taxon>unclassified sequences</taxon>
        <taxon>metagenomes</taxon>
        <taxon>ecological metagenomes</taxon>
    </lineage>
</organism>
<sequence>PVHTDAQGYVNTIASGDYEGGYIMARQPNPFASTCGQVCNAPCEEACRRGAIDEPISIRALKRTATDSHELRLGHAPGLSKLPSRTEAVAVIGSGPAGMSCAHDLARLGYQVTVFEASSEPGGMLTLGIPEYRLPRDIIEREINAILELGVELKCDQALGRDFSLSDLKSRGFQAVFLAVGAHRGKSMDIEGMDADGVVQGVDLLLNVSLGYRVWLGHRVVVVGGGDVAMDSARTALRLRVGSAESPAEYDAEYDAGQSEQYLAVDAAAIASRLGTKEVHIIYRRSRQEMPAHVTEVFEAEKEGIHFHLLTNPVRIEKDDRGRVLGLWCQKMRLGDPDSSGRRRPVPIEGSEFCMECDSVVLAIGQQADLSFIREEDRSAFGNIETTPYGTIKVDPETLATTAPGIFAGGDCAFGPRLLIDAEGDARRAATSIHRFLRGSANWEERVRFSAIQPRDVRDRYDA</sequence>
<dbReference type="EMBL" id="LAZR01044120">
    <property type="protein sequence ID" value="KKL05432.1"/>
    <property type="molecule type" value="Genomic_DNA"/>
</dbReference>
<dbReference type="InterPro" id="IPR028261">
    <property type="entry name" value="DPD_II"/>
</dbReference>
<evidence type="ECO:0008006" key="4">
    <source>
        <dbReference type="Google" id="ProtNLM"/>
    </source>
</evidence>
<accession>A0A0F9AV20</accession>
<feature type="domain" description="FAD/NAD(P)-binding" evidence="1">
    <location>
        <begin position="89"/>
        <end position="239"/>
    </location>
</feature>
<protein>
    <recommendedName>
        <fullName evidence="4">FAD/NAD(P)-binding domain-containing protein</fullName>
    </recommendedName>
</protein>
<dbReference type="GO" id="GO:0016491">
    <property type="term" value="F:oxidoreductase activity"/>
    <property type="evidence" value="ECO:0007669"/>
    <property type="project" value="InterPro"/>
</dbReference>
<dbReference type="InterPro" id="IPR023753">
    <property type="entry name" value="FAD/NAD-binding_dom"/>
</dbReference>
<feature type="domain" description="FAD/NAD(P)-binding" evidence="1">
    <location>
        <begin position="262"/>
        <end position="424"/>
    </location>
</feature>
<dbReference type="Pfam" id="PF14691">
    <property type="entry name" value="Fer4_20"/>
    <property type="match status" value="1"/>
</dbReference>
<dbReference type="PANTHER" id="PTHR42783:SF3">
    <property type="entry name" value="GLUTAMATE SYNTHASE [NADPH] SMALL CHAIN-RELATED"/>
    <property type="match status" value="1"/>
</dbReference>
<reference evidence="3" key="1">
    <citation type="journal article" date="2015" name="Nature">
        <title>Complex archaea that bridge the gap between prokaryotes and eukaryotes.</title>
        <authorList>
            <person name="Spang A."/>
            <person name="Saw J.H."/>
            <person name="Jorgensen S.L."/>
            <person name="Zaremba-Niedzwiedzka K."/>
            <person name="Martijn J."/>
            <person name="Lind A.E."/>
            <person name="van Eijk R."/>
            <person name="Schleper C."/>
            <person name="Guy L."/>
            <person name="Ettema T.J."/>
        </authorList>
    </citation>
    <scope>NUCLEOTIDE SEQUENCE</scope>
</reference>